<evidence type="ECO:0000313" key="13">
    <source>
        <dbReference type="EMBL" id="BDI31821.1"/>
    </source>
</evidence>
<dbReference type="AlphaFoldDB" id="A0A402D3V5"/>
<dbReference type="SUPFAM" id="SSF48019">
    <property type="entry name" value="post-AAA+ oligomerization domain-like"/>
    <property type="match status" value="1"/>
</dbReference>
<dbReference type="FunFam" id="3.40.50.300:FF:000014">
    <property type="entry name" value="DNA polymerase III subunit gamma/tau"/>
    <property type="match status" value="1"/>
</dbReference>
<keyword evidence="2 11" id="KW-0808">Transferase</keyword>
<feature type="region of interest" description="Disordered" evidence="12">
    <location>
        <begin position="406"/>
        <end position="426"/>
    </location>
</feature>
<dbReference type="InterPro" id="IPR045085">
    <property type="entry name" value="HLD_clamp_pol_III_gamma_tau"/>
</dbReference>
<comment type="subunit">
    <text evidence="11">DNA polymerase III contains a core (composed of alpha, epsilon and theta chains) that associates with a tau subunit. This core dimerizes to form the POLIII' complex. PolIII' associates with the gamma complex (composed of gamma, delta, delta', psi and chi chains) and with the beta chain to form the complete DNA polymerase III complex.</text>
</comment>
<keyword evidence="7" id="KW-0862">Zinc</keyword>
<dbReference type="KEGG" id="ccot:CCAX7_38720"/>
<dbReference type="InterPro" id="IPR022754">
    <property type="entry name" value="DNA_pol_III_gamma-3"/>
</dbReference>
<dbReference type="FunFam" id="1.10.8.60:FF:000013">
    <property type="entry name" value="DNA polymerase III subunit gamma/tau"/>
    <property type="match status" value="1"/>
</dbReference>
<dbReference type="InterPro" id="IPR012763">
    <property type="entry name" value="DNA_pol_III_sug/sutau_N"/>
</dbReference>
<dbReference type="SMART" id="SM00382">
    <property type="entry name" value="AAA"/>
    <property type="match status" value="1"/>
</dbReference>
<evidence type="ECO:0000256" key="11">
    <source>
        <dbReference type="RuleBase" id="RU364063"/>
    </source>
</evidence>
<dbReference type="PANTHER" id="PTHR11669">
    <property type="entry name" value="REPLICATION FACTOR C / DNA POLYMERASE III GAMMA-TAU SUBUNIT"/>
    <property type="match status" value="1"/>
</dbReference>
<dbReference type="Gene3D" id="3.40.50.300">
    <property type="entry name" value="P-loop containing nucleotide triphosphate hydrolases"/>
    <property type="match status" value="1"/>
</dbReference>
<dbReference type="InterPro" id="IPR003593">
    <property type="entry name" value="AAA+_ATPase"/>
</dbReference>
<dbReference type="InterPro" id="IPR048448">
    <property type="entry name" value="DnaX-like_C"/>
</dbReference>
<keyword evidence="8 11" id="KW-0067">ATP-binding</keyword>
<dbReference type="NCBIfam" id="TIGR02397">
    <property type="entry name" value="dnaX_nterm"/>
    <property type="match status" value="1"/>
</dbReference>
<dbReference type="Pfam" id="PF13177">
    <property type="entry name" value="DNA_pol3_delta2"/>
    <property type="match status" value="1"/>
</dbReference>
<comment type="similarity">
    <text evidence="1 11">Belongs to the DnaX/STICHEL family.</text>
</comment>
<dbReference type="GO" id="GO:0005524">
    <property type="term" value="F:ATP binding"/>
    <property type="evidence" value="ECO:0007669"/>
    <property type="project" value="UniProtKB-KW"/>
</dbReference>
<dbReference type="Gene3D" id="1.20.272.10">
    <property type="match status" value="1"/>
</dbReference>
<dbReference type="Proteomes" id="UP000287394">
    <property type="component" value="Chromosome"/>
</dbReference>
<feature type="compositionally biased region" description="Pro residues" evidence="12">
    <location>
        <begin position="409"/>
        <end position="426"/>
    </location>
</feature>
<evidence type="ECO:0000256" key="9">
    <source>
        <dbReference type="ARBA" id="ARBA00022932"/>
    </source>
</evidence>
<name>A0A402D3V5_9BACT</name>
<evidence type="ECO:0000256" key="7">
    <source>
        <dbReference type="ARBA" id="ARBA00022833"/>
    </source>
</evidence>
<evidence type="ECO:0000256" key="1">
    <source>
        <dbReference type="ARBA" id="ARBA00006360"/>
    </source>
</evidence>
<evidence type="ECO:0000256" key="12">
    <source>
        <dbReference type="SAM" id="MobiDB-lite"/>
    </source>
</evidence>
<feature type="region of interest" description="Disordered" evidence="12">
    <location>
        <begin position="627"/>
        <end position="648"/>
    </location>
</feature>
<evidence type="ECO:0000256" key="4">
    <source>
        <dbReference type="ARBA" id="ARBA00022705"/>
    </source>
</evidence>
<dbReference type="GO" id="GO:0003887">
    <property type="term" value="F:DNA-directed DNA polymerase activity"/>
    <property type="evidence" value="ECO:0007669"/>
    <property type="project" value="UniProtKB-KW"/>
</dbReference>
<keyword evidence="6 11" id="KW-0547">Nucleotide-binding</keyword>
<dbReference type="Gene3D" id="1.10.8.60">
    <property type="match status" value="1"/>
</dbReference>
<keyword evidence="9 11" id="KW-0239">DNA-directed DNA polymerase</keyword>
<keyword evidence="5" id="KW-0479">Metal-binding</keyword>
<evidence type="ECO:0000256" key="5">
    <source>
        <dbReference type="ARBA" id="ARBA00022723"/>
    </source>
</evidence>
<dbReference type="GO" id="GO:0003677">
    <property type="term" value="F:DNA binding"/>
    <property type="evidence" value="ECO:0007669"/>
    <property type="project" value="InterPro"/>
</dbReference>
<dbReference type="Pfam" id="PF20964">
    <property type="entry name" value="DnaX_C"/>
    <property type="match status" value="1"/>
</dbReference>
<proteinExistence type="inferred from homology"/>
<dbReference type="Pfam" id="PF22608">
    <property type="entry name" value="DNAX_ATPase_lid"/>
    <property type="match status" value="1"/>
</dbReference>
<dbReference type="InterPro" id="IPR027417">
    <property type="entry name" value="P-loop_NTPase"/>
</dbReference>
<keyword evidence="4 11" id="KW-0235">DNA replication</keyword>
<dbReference type="EC" id="2.7.7.7" evidence="11"/>
<dbReference type="InterPro" id="IPR008921">
    <property type="entry name" value="DNA_pol3_clamp-load_cplx_C"/>
</dbReference>
<dbReference type="PANTHER" id="PTHR11669:SF0">
    <property type="entry name" value="PROTEIN STICHEL-LIKE 2"/>
    <property type="match status" value="1"/>
</dbReference>
<dbReference type="FunCoup" id="A0A402D3V5">
    <property type="interactions" value="237"/>
</dbReference>
<evidence type="ECO:0000256" key="2">
    <source>
        <dbReference type="ARBA" id="ARBA00022679"/>
    </source>
</evidence>
<dbReference type="CDD" id="cd00009">
    <property type="entry name" value="AAA"/>
    <property type="match status" value="1"/>
</dbReference>
<dbReference type="GO" id="GO:0046872">
    <property type="term" value="F:metal ion binding"/>
    <property type="evidence" value="ECO:0007669"/>
    <property type="project" value="UniProtKB-KW"/>
</dbReference>
<accession>A0A402D3V5</accession>
<evidence type="ECO:0000313" key="14">
    <source>
        <dbReference type="Proteomes" id="UP000287394"/>
    </source>
</evidence>
<keyword evidence="14" id="KW-1185">Reference proteome</keyword>
<dbReference type="InterPro" id="IPR050238">
    <property type="entry name" value="DNA_Rep/Repair_Clamp_Loader"/>
</dbReference>
<evidence type="ECO:0000256" key="6">
    <source>
        <dbReference type="ARBA" id="ARBA00022741"/>
    </source>
</evidence>
<dbReference type="OrthoDB" id="9810148at2"/>
<evidence type="ECO:0000256" key="3">
    <source>
        <dbReference type="ARBA" id="ARBA00022695"/>
    </source>
</evidence>
<evidence type="ECO:0000256" key="10">
    <source>
        <dbReference type="ARBA" id="ARBA00049244"/>
    </source>
</evidence>
<dbReference type="CDD" id="cd18137">
    <property type="entry name" value="HLD_clamp_pol_III_gamma_tau"/>
    <property type="match status" value="1"/>
</dbReference>
<dbReference type="NCBIfam" id="NF004046">
    <property type="entry name" value="PRK05563.1"/>
    <property type="match status" value="1"/>
</dbReference>
<sequence>MAYVSLYRKYRPQNFEDVVGQAHVTTTLKNAVSAGRVASGYLFCGTRGTAKTTCARILAKALNCIGPDGANTLPTPEPCGQCGPCRSIAASNFVDVLEMDAASHGKVDDVRDLVASIKFPPMEGRYKVYIIDEAHQLSRDAMDAFLKTLEEPPDRVVFILATTELEKLPITIASRCQVFEFKRGTIAQISQRLSQVLQEEGVAAEPQATALVARAADGSYRDSLSLLEQVLAYKRENVTAHDVSLVLGTVDEDVLAHTVGLLAASDAAGVFELAGSVVASGKDIRQFLKSLSGRLRDMLYLSVGAPVATADGLDDSATVRKQAAQFAPADLLRALEIISDAERESRFNNQHRLLLEMTLLRLVRLPSSPAAVAAEPVARIAPAPVAAPAVKPIAAAPIATTAPVAQPIAPAPTPPRAAAPEAPSPAPQPVLTVEAVAPVLAGSPLDSDLLADELVDDEPEEMDALLPGDDIVDILPGDEQAADEGGDSALPSLFTPSIDIPEEDEEPEDLLHVQTVAVTEPPPPVVPTRPALPPDAHPDLLRLQKAWQEVINRMGTRSPSGAAHVRDASPIAIREKTILLQFTGRFHYERMESSEKGRKALEDIINKTLALEPGTYKIKCTMQGENAGIRATPPEPSKQAPRVIEEAPESPLMDEVIAVFGGRVLDEEGSKGY</sequence>
<comment type="function">
    <text evidence="11">DNA polymerase III is a complex, multichain enzyme responsible for most of the replicative synthesis in bacteria. This DNA polymerase also exhibits 3' to 5' exonuclease activity.</text>
</comment>
<evidence type="ECO:0000256" key="8">
    <source>
        <dbReference type="ARBA" id="ARBA00022840"/>
    </source>
</evidence>
<dbReference type="Pfam" id="PF12169">
    <property type="entry name" value="DNA_pol3_gamma3"/>
    <property type="match status" value="1"/>
</dbReference>
<protein>
    <recommendedName>
        <fullName evidence="11">DNA polymerase III subunit gamma/tau</fullName>
        <ecNumber evidence="11">2.7.7.7</ecNumber>
    </recommendedName>
</protein>
<dbReference type="GO" id="GO:0009360">
    <property type="term" value="C:DNA polymerase III complex"/>
    <property type="evidence" value="ECO:0007669"/>
    <property type="project" value="InterPro"/>
</dbReference>
<comment type="catalytic activity">
    <reaction evidence="10 11">
        <text>DNA(n) + a 2'-deoxyribonucleoside 5'-triphosphate = DNA(n+1) + diphosphate</text>
        <dbReference type="Rhea" id="RHEA:22508"/>
        <dbReference type="Rhea" id="RHEA-COMP:17339"/>
        <dbReference type="Rhea" id="RHEA-COMP:17340"/>
        <dbReference type="ChEBI" id="CHEBI:33019"/>
        <dbReference type="ChEBI" id="CHEBI:61560"/>
        <dbReference type="ChEBI" id="CHEBI:173112"/>
        <dbReference type="EC" id="2.7.7.7"/>
    </reaction>
</comment>
<keyword evidence="3 11" id="KW-0548">Nucleotidyltransferase</keyword>
<organism evidence="13 14">
    <name type="scientific">Capsulimonas corticalis</name>
    <dbReference type="NCBI Taxonomy" id="2219043"/>
    <lineage>
        <taxon>Bacteria</taxon>
        <taxon>Bacillati</taxon>
        <taxon>Armatimonadota</taxon>
        <taxon>Armatimonadia</taxon>
        <taxon>Capsulimonadales</taxon>
        <taxon>Capsulimonadaceae</taxon>
        <taxon>Capsulimonas</taxon>
    </lineage>
</organism>
<dbReference type="GO" id="GO:0006261">
    <property type="term" value="P:DNA-templated DNA replication"/>
    <property type="evidence" value="ECO:0007669"/>
    <property type="project" value="TreeGrafter"/>
</dbReference>
<dbReference type="EMBL" id="AP025739">
    <property type="protein sequence ID" value="BDI31821.1"/>
    <property type="molecule type" value="Genomic_DNA"/>
</dbReference>
<dbReference type="SUPFAM" id="SSF52540">
    <property type="entry name" value="P-loop containing nucleoside triphosphate hydrolases"/>
    <property type="match status" value="1"/>
</dbReference>
<reference evidence="13 14" key="1">
    <citation type="journal article" date="2019" name="Int. J. Syst. Evol. Microbiol.">
        <title>Capsulimonas corticalis gen. nov., sp. nov., an aerobic capsulated bacterium, of a novel bacterial order, Capsulimonadales ord. nov., of the class Armatimonadia of the phylum Armatimonadetes.</title>
        <authorList>
            <person name="Li J."/>
            <person name="Kudo C."/>
            <person name="Tonouchi A."/>
        </authorList>
    </citation>
    <scope>NUCLEOTIDE SEQUENCE [LARGE SCALE GENOMIC DNA]</scope>
    <source>
        <strain evidence="13 14">AX-7</strain>
    </source>
</reference>
<feature type="region of interest" description="Disordered" evidence="12">
    <location>
        <begin position="477"/>
        <end position="500"/>
    </location>
</feature>
<gene>
    <name evidence="11" type="primary">dnaX</name>
    <name evidence="13" type="ORF">CCAX7_38720</name>
</gene>
<dbReference type="RefSeq" id="WP_119324143.1">
    <property type="nucleotide sequence ID" value="NZ_AP025739.1"/>
</dbReference>